<dbReference type="Proteomes" id="UP001139290">
    <property type="component" value="Unassembled WGS sequence"/>
</dbReference>
<protein>
    <submittedName>
        <fullName evidence="1">ANR family transcriptional regulator</fullName>
    </submittedName>
</protein>
<dbReference type="EMBL" id="JAJJVQ010000020">
    <property type="protein sequence ID" value="MCO5784604.1"/>
    <property type="molecule type" value="Genomic_DNA"/>
</dbReference>
<accession>A0ABT1BHB0</accession>
<evidence type="ECO:0000313" key="1">
    <source>
        <dbReference type="EMBL" id="MCO5784604.1"/>
    </source>
</evidence>
<proteinExistence type="predicted"/>
<evidence type="ECO:0000313" key="2">
    <source>
        <dbReference type="Proteomes" id="UP001139290"/>
    </source>
</evidence>
<organism evidence="1 2">
    <name type="scientific">Citrobacter meridianamericanus</name>
    <dbReference type="NCBI Taxonomy" id="2894201"/>
    <lineage>
        <taxon>Bacteria</taxon>
        <taxon>Pseudomonadati</taxon>
        <taxon>Pseudomonadota</taxon>
        <taxon>Gammaproteobacteria</taxon>
        <taxon>Enterobacterales</taxon>
        <taxon>Enterobacteriaceae</taxon>
        <taxon>Citrobacter</taxon>
    </lineage>
</organism>
<dbReference type="InterPro" id="IPR047666">
    <property type="entry name" value="ANR_neg_reg"/>
</dbReference>
<comment type="caution">
    <text evidence="1">The sequence shown here is derived from an EMBL/GenBank/DDBJ whole genome shotgun (WGS) entry which is preliminary data.</text>
</comment>
<dbReference type="RefSeq" id="WP_252839125.1">
    <property type="nucleotide sequence ID" value="NZ_JAJJVQ010000020.1"/>
</dbReference>
<sequence>MGELTAGSYYINMASAAAVAERGHEWQRAARLWEQAEAVARHALNRDWSSTRMQFCLRQWRYTDAAQKMSGVRG</sequence>
<name>A0ABT1BHB0_9ENTR</name>
<reference evidence="1" key="1">
    <citation type="submission" date="2021-11" db="EMBL/GenBank/DDBJ databases">
        <title>Citrobacter meridianamericanus sp. nov. isolated from soil.</title>
        <authorList>
            <person name="Furlan J.P.R."/>
            <person name="Stehling E.G."/>
        </authorList>
    </citation>
    <scope>NUCLEOTIDE SEQUENCE</scope>
    <source>
        <strain evidence="1">BR102</strain>
    </source>
</reference>
<keyword evidence="2" id="KW-1185">Reference proteome</keyword>
<gene>
    <name evidence="1" type="ORF">LOD26_25415</name>
</gene>
<dbReference type="NCBIfam" id="NF033650">
    <property type="entry name" value="ANR_neg_reg"/>
    <property type="match status" value="1"/>
</dbReference>